<dbReference type="PROSITE" id="PS50102">
    <property type="entry name" value="RRM"/>
    <property type="match status" value="1"/>
</dbReference>
<dbReference type="GO" id="GO:0019005">
    <property type="term" value="C:SCF ubiquitin ligase complex"/>
    <property type="evidence" value="ECO:0007669"/>
    <property type="project" value="TreeGrafter"/>
</dbReference>
<feature type="domain" description="RRM" evidence="3">
    <location>
        <begin position="11"/>
        <end position="87"/>
    </location>
</feature>
<dbReference type="SMART" id="SM00256">
    <property type="entry name" value="FBOX"/>
    <property type="match status" value="1"/>
</dbReference>
<dbReference type="InterPro" id="IPR000504">
    <property type="entry name" value="RRM_dom"/>
</dbReference>
<dbReference type="GO" id="GO:0031146">
    <property type="term" value="P:SCF-dependent proteasomal ubiquitin-dependent protein catabolic process"/>
    <property type="evidence" value="ECO:0007669"/>
    <property type="project" value="TreeGrafter"/>
</dbReference>
<organism evidence="4 5">
    <name type="scientific">Apis cerana cerana</name>
    <name type="common">Oriental honeybee</name>
    <dbReference type="NCBI Taxonomy" id="94128"/>
    <lineage>
        <taxon>Eukaryota</taxon>
        <taxon>Metazoa</taxon>
        <taxon>Ecdysozoa</taxon>
        <taxon>Arthropoda</taxon>
        <taxon>Hexapoda</taxon>
        <taxon>Insecta</taxon>
        <taxon>Pterygota</taxon>
        <taxon>Neoptera</taxon>
        <taxon>Endopterygota</taxon>
        <taxon>Hymenoptera</taxon>
        <taxon>Apocrita</taxon>
        <taxon>Aculeata</taxon>
        <taxon>Apoidea</taxon>
        <taxon>Anthophila</taxon>
        <taxon>Apidae</taxon>
        <taxon>Apis</taxon>
    </lineage>
</organism>
<name>A0A2A3E410_APICC</name>
<dbReference type="Gene3D" id="3.80.10.10">
    <property type="entry name" value="Ribonuclease Inhibitor"/>
    <property type="match status" value="2"/>
</dbReference>
<gene>
    <name evidence="4" type="ORF">APICC_04645</name>
</gene>
<evidence type="ECO:0000256" key="1">
    <source>
        <dbReference type="ARBA" id="ARBA00022884"/>
    </source>
</evidence>
<dbReference type="SUPFAM" id="SSF54928">
    <property type="entry name" value="RNA-binding domain, RBD"/>
    <property type="match status" value="1"/>
</dbReference>
<reference evidence="4 5" key="1">
    <citation type="submission" date="2014-07" db="EMBL/GenBank/DDBJ databases">
        <title>Genomic and transcriptomic analysis on Apis cerana provide comprehensive insights into honey bee biology.</title>
        <authorList>
            <person name="Diao Q."/>
            <person name="Sun L."/>
            <person name="Zheng H."/>
            <person name="Zheng H."/>
            <person name="Xu S."/>
            <person name="Wang S."/>
            <person name="Zeng Z."/>
            <person name="Hu F."/>
            <person name="Su S."/>
            <person name="Wu J."/>
        </authorList>
    </citation>
    <scope>NUCLEOTIDE SEQUENCE [LARGE SCALE GENOMIC DNA]</scope>
    <source>
        <tissue evidence="4">Pupae without intestine</tissue>
    </source>
</reference>
<dbReference type="SUPFAM" id="SSF81383">
    <property type="entry name" value="F-box domain"/>
    <property type="match status" value="1"/>
</dbReference>
<accession>A0A2A3E410</accession>
<dbReference type="AlphaFoldDB" id="A0A2A3E410"/>
<dbReference type="InterPro" id="IPR012677">
    <property type="entry name" value="Nucleotide-bd_a/b_plait_sf"/>
</dbReference>
<dbReference type="GO" id="GO:0003723">
    <property type="term" value="F:RNA binding"/>
    <property type="evidence" value="ECO:0007669"/>
    <property type="project" value="UniProtKB-UniRule"/>
</dbReference>
<dbReference type="PANTHER" id="PTHR13318:SF95">
    <property type="entry name" value="F-BOX PROTEIN YLR352W"/>
    <property type="match status" value="1"/>
</dbReference>
<dbReference type="InterPro" id="IPR001810">
    <property type="entry name" value="F-box_dom"/>
</dbReference>
<protein>
    <submittedName>
        <fullName evidence="4">RNA-binding protein</fullName>
    </submittedName>
</protein>
<dbReference type="SUPFAM" id="SSF52047">
    <property type="entry name" value="RNI-like"/>
    <property type="match status" value="1"/>
</dbReference>
<dbReference type="Proteomes" id="UP000242457">
    <property type="component" value="Unassembled WGS sequence"/>
</dbReference>
<proteinExistence type="predicted"/>
<dbReference type="STRING" id="94128.A0A2A3E410"/>
<dbReference type="Pfam" id="PF00646">
    <property type="entry name" value="F-box"/>
    <property type="match status" value="1"/>
</dbReference>
<keyword evidence="1 2" id="KW-0694">RNA-binding</keyword>
<dbReference type="PANTHER" id="PTHR13318">
    <property type="entry name" value="PARTNER OF PAIRED, ISOFORM B-RELATED"/>
    <property type="match status" value="1"/>
</dbReference>
<evidence type="ECO:0000256" key="2">
    <source>
        <dbReference type="PROSITE-ProRule" id="PRU00176"/>
    </source>
</evidence>
<evidence type="ECO:0000313" key="4">
    <source>
        <dbReference type="EMBL" id="PBC26493.1"/>
    </source>
</evidence>
<evidence type="ECO:0000313" key="5">
    <source>
        <dbReference type="Proteomes" id="UP000242457"/>
    </source>
</evidence>
<dbReference type="InterPro" id="IPR035979">
    <property type="entry name" value="RBD_domain_sf"/>
</dbReference>
<dbReference type="CDD" id="cd00590">
    <property type="entry name" value="RRM_SF"/>
    <property type="match status" value="1"/>
</dbReference>
<dbReference type="Gene3D" id="3.30.70.330">
    <property type="match status" value="1"/>
</dbReference>
<dbReference type="OrthoDB" id="7615346at2759"/>
<dbReference type="Pfam" id="PF00076">
    <property type="entry name" value="RRM_1"/>
    <property type="match status" value="1"/>
</dbReference>
<keyword evidence="5" id="KW-1185">Reference proteome</keyword>
<sequence length="528" mass="61209">MASIEPTKNGRRLFVSNLSPYTSKRKLLDMLRPYNATNLVILRKYTDNNQAFVTFKTKEDAANVLKLSREEGFVCDLRRLKIFAAYPRKWRKDKNGGKYSVELPPDCVAHIARYLPYADRARLEMVSRSWRQGSLLSHRVVRHLDFEDWRWPESKYITTSFLDWMVTRQGENLKSVTIDDESLSKNLNPRIVWTIGCNCTQLTSLDLTGIRIWPSSLRTFKSLSQLRQLSLGTTEGPIDAELGKIFDQAVHLEQFIANGTNIYGKCLTHLHPNLETLVLRNCSHLESRLASITLSNMKRLQHLEIIYCANLRDNNILRTLIDTNANLFKTLSLMKFHHCSFIEPERDITSVLVARMREKSIPKLYRDLSRLSVAYCIWVNYNFVMEVGRYMKSLSYLNLSGCKSIRDDYLEPLRSLDQLKILEINSMHPSVSVFFLQSLESLTELHCRKNVGITDEDICGVLNNCSQIEIIDMEGCCQVGLPTLKRAARMAKSRKKLIHMFVAGTRIKESMEYEETEYLQLTYKYKHF</sequence>
<dbReference type="InterPro" id="IPR036047">
    <property type="entry name" value="F-box-like_dom_sf"/>
</dbReference>
<evidence type="ECO:0000259" key="3">
    <source>
        <dbReference type="PROSITE" id="PS50102"/>
    </source>
</evidence>
<dbReference type="SMART" id="SM00360">
    <property type="entry name" value="RRM"/>
    <property type="match status" value="1"/>
</dbReference>
<dbReference type="CDD" id="cd09917">
    <property type="entry name" value="F-box_SF"/>
    <property type="match status" value="1"/>
</dbReference>
<dbReference type="InterPro" id="IPR032675">
    <property type="entry name" value="LRR_dom_sf"/>
</dbReference>
<dbReference type="EMBL" id="KZ288383">
    <property type="protein sequence ID" value="PBC26493.1"/>
    <property type="molecule type" value="Genomic_DNA"/>
</dbReference>